<evidence type="ECO:0000256" key="2">
    <source>
        <dbReference type="ARBA" id="ARBA00022857"/>
    </source>
</evidence>
<keyword evidence="6" id="KW-1185">Reference proteome</keyword>
<dbReference type="Proteomes" id="UP000286931">
    <property type="component" value="Unassembled WGS sequence"/>
</dbReference>
<feature type="region of interest" description="Disordered" evidence="4">
    <location>
        <begin position="153"/>
        <end position="220"/>
    </location>
</feature>
<gene>
    <name evidence="5" type="ORF">EHYA_05835</name>
</gene>
<dbReference type="SUPFAM" id="SSF51735">
    <property type="entry name" value="NAD(P)-binding Rossmann-fold domains"/>
    <property type="match status" value="1"/>
</dbReference>
<dbReference type="InterPro" id="IPR002347">
    <property type="entry name" value="SDR_fam"/>
</dbReference>
<dbReference type="PANTHER" id="PTHR43490:SF99">
    <property type="entry name" value="SHORT-CHAIN DEHYDROGENASE_REDUCTASE"/>
    <property type="match status" value="1"/>
</dbReference>
<proteinExistence type="inferred from homology"/>
<reference evidence="5 6" key="1">
    <citation type="submission" date="2018-12" db="EMBL/GenBank/DDBJ databases">
        <title>Draft genome sequence of Embleya hyalina NBRC 13850T.</title>
        <authorList>
            <person name="Komaki H."/>
            <person name="Hosoyama A."/>
            <person name="Kimura A."/>
            <person name="Ichikawa N."/>
            <person name="Tamura T."/>
        </authorList>
    </citation>
    <scope>NUCLEOTIDE SEQUENCE [LARGE SCALE GENOMIC DNA]</scope>
    <source>
        <strain evidence="5 6">NBRC 13850</strain>
    </source>
</reference>
<keyword evidence="2" id="KW-0521">NADP</keyword>
<dbReference type="RefSeq" id="WP_307721566.1">
    <property type="nucleotide sequence ID" value="NZ_BIFH01000026.1"/>
</dbReference>
<evidence type="ECO:0000256" key="4">
    <source>
        <dbReference type="SAM" id="MobiDB-lite"/>
    </source>
</evidence>
<sequence>MPVGARSEDAAETAARELRAASPAALPLLLDVTDAVGVRRAAAEVERRFGVLDALVDSTEITYDTRQRAVTAHPDVVAKATDTNPYGPWRTTQAFLPPLRRSAHPRIVDVSSAAASPTDMGGGTPIDMGCPGGRPIEAGAKGIVRAATLPDSVPTGAFFRDTHPLPRQNVAERAHRSDTGAGQRRPTTRSDRRARRTCGLRCAGPPVHENPPAAVQPSRP</sequence>
<dbReference type="AlphaFoldDB" id="A0A401YUB5"/>
<dbReference type="GO" id="GO:0016491">
    <property type="term" value="F:oxidoreductase activity"/>
    <property type="evidence" value="ECO:0007669"/>
    <property type="project" value="UniProtKB-KW"/>
</dbReference>
<dbReference type="PANTHER" id="PTHR43490">
    <property type="entry name" value="(+)-NEOMENTHOL DEHYDROGENASE"/>
    <property type="match status" value="1"/>
</dbReference>
<protein>
    <submittedName>
        <fullName evidence="5">Dehydrogenase</fullName>
    </submittedName>
</protein>
<dbReference type="Pfam" id="PF00106">
    <property type="entry name" value="adh_short"/>
    <property type="match status" value="1"/>
</dbReference>
<evidence type="ECO:0000256" key="1">
    <source>
        <dbReference type="ARBA" id="ARBA00006484"/>
    </source>
</evidence>
<evidence type="ECO:0000313" key="5">
    <source>
        <dbReference type="EMBL" id="GCD98135.1"/>
    </source>
</evidence>
<dbReference type="Gene3D" id="3.40.50.720">
    <property type="entry name" value="NAD(P)-binding Rossmann-like Domain"/>
    <property type="match status" value="1"/>
</dbReference>
<accession>A0A401YUB5</accession>
<comment type="caution">
    <text evidence="5">The sequence shown here is derived from an EMBL/GenBank/DDBJ whole genome shotgun (WGS) entry which is preliminary data.</text>
</comment>
<evidence type="ECO:0000256" key="3">
    <source>
        <dbReference type="ARBA" id="ARBA00023002"/>
    </source>
</evidence>
<evidence type="ECO:0000313" key="6">
    <source>
        <dbReference type="Proteomes" id="UP000286931"/>
    </source>
</evidence>
<dbReference type="EMBL" id="BIFH01000026">
    <property type="protein sequence ID" value="GCD98135.1"/>
    <property type="molecule type" value="Genomic_DNA"/>
</dbReference>
<feature type="compositionally biased region" description="Basic and acidic residues" evidence="4">
    <location>
        <begin position="160"/>
        <end position="178"/>
    </location>
</feature>
<name>A0A401YUB5_9ACTN</name>
<comment type="similarity">
    <text evidence="1">Belongs to the short-chain dehydrogenases/reductases (SDR) family.</text>
</comment>
<keyword evidence="3" id="KW-0560">Oxidoreductase</keyword>
<organism evidence="5 6">
    <name type="scientific">Embleya hyalina</name>
    <dbReference type="NCBI Taxonomy" id="516124"/>
    <lineage>
        <taxon>Bacteria</taxon>
        <taxon>Bacillati</taxon>
        <taxon>Actinomycetota</taxon>
        <taxon>Actinomycetes</taxon>
        <taxon>Kitasatosporales</taxon>
        <taxon>Streptomycetaceae</taxon>
        <taxon>Embleya</taxon>
    </lineage>
</organism>
<dbReference type="InterPro" id="IPR036291">
    <property type="entry name" value="NAD(P)-bd_dom_sf"/>
</dbReference>